<gene>
    <name evidence="5" type="ORF">AYO21_10677</name>
</gene>
<evidence type="ECO:0000259" key="4">
    <source>
        <dbReference type="PROSITE" id="PS50850"/>
    </source>
</evidence>
<dbReference type="OrthoDB" id="2105912at2759"/>
<dbReference type="SUPFAM" id="SSF103473">
    <property type="entry name" value="MFS general substrate transporter"/>
    <property type="match status" value="1"/>
</dbReference>
<dbReference type="GeneID" id="34605789"/>
<dbReference type="Proteomes" id="UP000077002">
    <property type="component" value="Unassembled WGS sequence"/>
</dbReference>
<feature type="transmembrane region" description="Helical" evidence="3">
    <location>
        <begin position="658"/>
        <end position="677"/>
    </location>
</feature>
<dbReference type="Pfam" id="PF07690">
    <property type="entry name" value="MFS_1"/>
    <property type="match status" value="1"/>
</dbReference>
<feature type="transmembrane region" description="Helical" evidence="3">
    <location>
        <begin position="381"/>
        <end position="404"/>
    </location>
</feature>
<feature type="transmembrane region" description="Helical" evidence="3">
    <location>
        <begin position="474"/>
        <end position="498"/>
    </location>
</feature>
<dbReference type="GO" id="GO:0022857">
    <property type="term" value="F:transmembrane transporter activity"/>
    <property type="evidence" value="ECO:0007669"/>
    <property type="project" value="InterPro"/>
</dbReference>
<keyword evidence="6" id="KW-1185">Reference proteome</keyword>
<comment type="caution">
    <text evidence="5">The sequence shown here is derived from an EMBL/GenBank/DDBJ whole genome shotgun (WGS) entry which is preliminary data.</text>
</comment>
<dbReference type="PROSITE" id="PS50850">
    <property type="entry name" value="MFS"/>
    <property type="match status" value="1"/>
</dbReference>
<feature type="transmembrane region" description="Helical" evidence="3">
    <location>
        <begin position="623"/>
        <end position="646"/>
    </location>
</feature>
<reference evidence="5 6" key="1">
    <citation type="submission" date="2016-03" db="EMBL/GenBank/DDBJ databases">
        <title>Draft genome sequence of the Fonsecaea monophora CBS 269.37.</title>
        <authorList>
            <person name="Bombassaro A."/>
            <person name="Vinicius W.A."/>
            <person name="De Hoog S."/>
            <person name="Sun J."/>
            <person name="Souza E.M."/>
            <person name="Raittz R.T."/>
            <person name="Costa F."/>
            <person name="Leao A.C."/>
            <person name="Tadra-Sfeir M.Z."/>
            <person name="Baura V."/>
            <person name="Balsanelli E."/>
            <person name="Pedrosa F.O."/>
            <person name="Moreno L.F."/>
            <person name="Steffens M.B."/>
            <person name="Xi L."/>
            <person name="Bocca A.L."/>
            <person name="Felipe M.S."/>
            <person name="Teixeira M."/>
            <person name="Telles Filho F.Q."/>
            <person name="Azevedo C.M."/>
            <person name="Gomes R."/>
            <person name="Vicente V.A."/>
        </authorList>
    </citation>
    <scope>NUCLEOTIDE SEQUENCE [LARGE SCALE GENOMIC DNA]</scope>
    <source>
        <strain evidence="5 6">CBS 269.37</strain>
    </source>
</reference>
<proteinExistence type="predicted"/>
<dbReference type="Gene3D" id="1.20.1250.20">
    <property type="entry name" value="MFS general substrate transporter like domains"/>
    <property type="match status" value="1"/>
</dbReference>
<evidence type="ECO:0000313" key="6">
    <source>
        <dbReference type="Proteomes" id="UP000077002"/>
    </source>
</evidence>
<feature type="compositionally biased region" description="Basic and acidic residues" evidence="2">
    <location>
        <begin position="812"/>
        <end position="841"/>
    </location>
</feature>
<dbReference type="InterPro" id="IPR057082">
    <property type="entry name" value="PH_C"/>
</dbReference>
<dbReference type="RefSeq" id="XP_022507111.1">
    <property type="nucleotide sequence ID" value="XM_022660587.1"/>
</dbReference>
<evidence type="ECO:0000256" key="3">
    <source>
        <dbReference type="SAM" id="Phobius"/>
    </source>
</evidence>
<organism evidence="5 6">
    <name type="scientific">Fonsecaea monophora</name>
    <dbReference type="NCBI Taxonomy" id="254056"/>
    <lineage>
        <taxon>Eukaryota</taxon>
        <taxon>Fungi</taxon>
        <taxon>Dikarya</taxon>
        <taxon>Ascomycota</taxon>
        <taxon>Pezizomycotina</taxon>
        <taxon>Eurotiomycetes</taxon>
        <taxon>Chaetothyriomycetidae</taxon>
        <taxon>Chaetothyriales</taxon>
        <taxon>Herpotrichiellaceae</taxon>
        <taxon>Fonsecaea</taxon>
    </lineage>
</organism>
<dbReference type="AlphaFoldDB" id="A0A177EW33"/>
<dbReference type="Pfam" id="PF23076">
    <property type="entry name" value="PH_FT_C"/>
    <property type="match status" value="1"/>
</dbReference>
<dbReference type="InterPro" id="IPR036259">
    <property type="entry name" value="MFS_trans_sf"/>
</dbReference>
<feature type="transmembrane region" description="Helical" evidence="3">
    <location>
        <begin position="721"/>
        <end position="741"/>
    </location>
</feature>
<feature type="transmembrane region" description="Helical" evidence="3">
    <location>
        <begin position="424"/>
        <end position="441"/>
    </location>
</feature>
<comment type="subcellular location">
    <subcellularLocation>
        <location evidence="1">Membrane</location>
        <topology evidence="1">Multi-pass membrane protein</topology>
    </subcellularLocation>
</comment>
<name>A0A177EW33_9EURO</name>
<dbReference type="PANTHER" id="PTHR42910">
    <property type="entry name" value="TRANSPORTER SCO4007-RELATED"/>
    <property type="match status" value="1"/>
</dbReference>
<dbReference type="InterPro" id="IPR020846">
    <property type="entry name" value="MFS_dom"/>
</dbReference>
<keyword evidence="3" id="KW-1133">Transmembrane helix</keyword>
<dbReference type="GO" id="GO:0016020">
    <property type="term" value="C:membrane"/>
    <property type="evidence" value="ECO:0007669"/>
    <property type="project" value="UniProtKB-SubCell"/>
</dbReference>
<keyword evidence="3" id="KW-0812">Transmembrane</keyword>
<evidence type="ECO:0000256" key="2">
    <source>
        <dbReference type="SAM" id="MobiDB-lite"/>
    </source>
</evidence>
<sequence>MDLLLREEAGRAQDIAEILSTIRSSDQDHEQDITLAITGLNGLSWALRELNNQIDAVSGKVTSTFAGDLKLLQHSVAFTLQDVWTILGKLPRVPVAADYQDAWKEVARYCMNMGKQTLHTRLETYKLFTYSLCKVLSSTSQFRNIDHDLDGEILHFAGAIRDGGYRHVLRLYRDKRTDAVRLEAAVLDKEMKDSTPIWTAFITHKITSPSWFRWPKNSSTIYLAELQRHVFSSEYSPHVRANGEHLLDFEVFTDAEDFVKTLKDLREDIRRPKPTKNPSHQNYLQFLLLILARVEDLEKSWLLFFRCSVLSAVLKLWLLSVMSQPEEASPRGTENALSIEAPPATTHQYSDPSSGRTFLQKVYACLTYVPSRCRYDPEKPFQFSMALNVLFAFAGCFTVANLYYTHPILNLLADDFHVTDEQSSYIPTLAQAGYAGGLLFLCPLGDLVKRRPFVLWLVWFTATLWIGLCVTKSFAAFGVITFITSVTTVTPQLMLPLVGDMAPPHRRSTSLSIVVSGMLLGMLIARLLSGVVARYIGWRYIYWISFGLQYFILILLYLFMPDYPSTNPGENIWKKYPMLLWDIAKLVVKYPVLVQACLVGMFTATTFTSYWTTLTFLLAGSPYHYSSLVIGLFALIGIGSMSWGPIFARTVMEKHQPLFSVIIGEVICLVGVVIGTYTGKFTVAGPVIEAICIDIGLQTSQIANRTAIYKVAPLARNRVNTAYMVSVFVGQLIGTAVGNSLYADGGWISSGSASVGFVSAALVVCLLRGPHEQGWIGWRGGYNMRKGMPKKPQKTSSDTEAVQIQEAPQPFSEEKTKEAVQGEKEIEVQIHNEHHGNDHSSRSSQRTLSEEIQPYREKD</sequence>
<evidence type="ECO:0000256" key="1">
    <source>
        <dbReference type="ARBA" id="ARBA00004141"/>
    </source>
</evidence>
<dbReference type="CDD" id="cd17324">
    <property type="entry name" value="MFS_NepI_like"/>
    <property type="match status" value="1"/>
</dbReference>
<dbReference type="PANTHER" id="PTHR42910:SF1">
    <property type="entry name" value="MAJOR FACILITATOR SUPERFAMILY (MFS) PROFILE DOMAIN-CONTAINING PROTEIN"/>
    <property type="match status" value="1"/>
</dbReference>
<evidence type="ECO:0000313" key="5">
    <source>
        <dbReference type="EMBL" id="OAG35159.1"/>
    </source>
</evidence>
<feature type="transmembrane region" description="Helical" evidence="3">
    <location>
        <begin position="540"/>
        <end position="559"/>
    </location>
</feature>
<dbReference type="EMBL" id="LVKK01000127">
    <property type="protein sequence ID" value="OAG35159.1"/>
    <property type="molecule type" value="Genomic_DNA"/>
</dbReference>
<dbReference type="InterPro" id="IPR011701">
    <property type="entry name" value="MFS"/>
</dbReference>
<keyword evidence="3" id="KW-0472">Membrane</keyword>
<protein>
    <recommendedName>
        <fullName evidence="4">Major facilitator superfamily (MFS) profile domain-containing protein</fullName>
    </recommendedName>
</protein>
<feature type="transmembrane region" description="Helical" evidence="3">
    <location>
        <begin position="453"/>
        <end position="468"/>
    </location>
</feature>
<feature type="domain" description="Major facilitator superfamily (MFS) profile" evidence="4">
    <location>
        <begin position="384"/>
        <end position="773"/>
    </location>
</feature>
<feature type="transmembrane region" description="Helical" evidence="3">
    <location>
        <begin position="510"/>
        <end position="528"/>
    </location>
</feature>
<accession>A0A177EW33</accession>
<feature type="region of interest" description="Disordered" evidence="2">
    <location>
        <begin position="779"/>
        <end position="859"/>
    </location>
</feature>
<feature type="transmembrane region" description="Helical" evidence="3">
    <location>
        <begin position="747"/>
        <end position="767"/>
    </location>
</feature>